<evidence type="ECO:0000313" key="3">
    <source>
        <dbReference type="Proteomes" id="UP001177670"/>
    </source>
</evidence>
<feature type="compositionally biased region" description="Acidic residues" evidence="1">
    <location>
        <begin position="1"/>
        <end position="10"/>
    </location>
</feature>
<organism evidence="2 3">
    <name type="scientific">Melipona bicolor</name>
    <dbReference type="NCBI Taxonomy" id="60889"/>
    <lineage>
        <taxon>Eukaryota</taxon>
        <taxon>Metazoa</taxon>
        <taxon>Ecdysozoa</taxon>
        <taxon>Arthropoda</taxon>
        <taxon>Hexapoda</taxon>
        <taxon>Insecta</taxon>
        <taxon>Pterygota</taxon>
        <taxon>Neoptera</taxon>
        <taxon>Endopterygota</taxon>
        <taxon>Hymenoptera</taxon>
        <taxon>Apocrita</taxon>
        <taxon>Aculeata</taxon>
        <taxon>Apoidea</taxon>
        <taxon>Anthophila</taxon>
        <taxon>Apidae</taxon>
        <taxon>Melipona</taxon>
    </lineage>
</organism>
<dbReference type="EMBL" id="JAHYIQ010000008">
    <property type="protein sequence ID" value="KAK1130135.1"/>
    <property type="molecule type" value="Genomic_DNA"/>
</dbReference>
<feature type="region of interest" description="Disordered" evidence="1">
    <location>
        <begin position="1"/>
        <end position="23"/>
    </location>
</feature>
<proteinExistence type="predicted"/>
<sequence>MSLELDDDVLDKDKPLPPVNQDASVDNAAIGARHNVVESDPWTGSQQVEYVSHQEVQKPTTENQTSGCSSIDPGSGGCLGGCLILLVLTYLLGGASWGGLATSWQNVSLSVRNESDLEVDDSTSGSSSTTASPRVTMATAGTCLLQLCFTRASGEGKGWVGGVGGEETNAIAEAISSTAGNKKATERLRPADAEKKIRKDSLLFCKVSISSGTPTRCIAKCLHNPQRPNANRAARVRHYRDKHALQKFPASKFMLPVRKLKLPGYRSLSFEFFKNLVENQANFSLTSKQRTKIGKFALKHLAKT</sequence>
<evidence type="ECO:0000256" key="1">
    <source>
        <dbReference type="SAM" id="MobiDB-lite"/>
    </source>
</evidence>
<reference evidence="2" key="1">
    <citation type="submission" date="2021-10" db="EMBL/GenBank/DDBJ databases">
        <title>Melipona bicolor Genome sequencing and assembly.</title>
        <authorList>
            <person name="Araujo N.S."/>
            <person name="Arias M.C."/>
        </authorList>
    </citation>
    <scope>NUCLEOTIDE SEQUENCE</scope>
    <source>
        <strain evidence="2">USP_2M_L1-L4_2017</strain>
        <tissue evidence="2">Whole body</tissue>
    </source>
</reference>
<accession>A0AA40G352</accession>
<dbReference type="AlphaFoldDB" id="A0AA40G352"/>
<gene>
    <name evidence="2" type="ORF">K0M31_019819</name>
</gene>
<name>A0AA40G352_9HYME</name>
<evidence type="ECO:0000313" key="2">
    <source>
        <dbReference type="EMBL" id="KAK1130135.1"/>
    </source>
</evidence>
<dbReference type="Proteomes" id="UP001177670">
    <property type="component" value="Unassembled WGS sequence"/>
</dbReference>
<protein>
    <submittedName>
        <fullName evidence="2">Uncharacterized protein</fullName>
    </submittedName>
</protein>
<keyword evidence="3" id="KW-1185">Reference proteome</keyword>
<comment type="caution">
    <text evidence="2">The sequence shown here is derived from an EMBL/GenBank/DDBJ whole genome shotgun (WGS) entry which is preliminary data.</text>
</comment>